<keyword evidence="2" id="KW-1185">Reference proteome</keyword>
<reference evidence="1 2" key="1">
    <citation type="submission" date="2018-10" db="EMBL/GenBank/DDBJ databases">
        <title>Draft Genome Sequence of Bacteroides sp. KCTC 15687.</title>
        <authorList>
            <person name="Yu S.Y."/>
            <person name="Kim J.S."/>
            <person name="Oh B.S."/>
            <person name="Park S.H."/>
            <person name="Kang S.W."/>
            <person name="Park J.E."/>
            <person name="Choi S.H."/>
            <person name="Han K.I."/>
            <person name="Lee K.C."/>
            <person name="Eom M.K."/>
            <person name="Suh M.K."/>
            <person name="Lee D.H."/>
            <person name="Yoon H."/>
            <person name="Kim B."/>
            <person name="Yang S.J."/>
            <person name="Lee J.S."/>
            <person name="Lee J.H."/>
        </authorList>
    </citation>
    <scope>NUCLEOTIDE SEQUENCE [LARGE SCALE GENOMIC DNA]</scope>
    <source>
        <strain evidence="1 2">KCTC 15687</strain>
    </source>
</reference>
<comment type="caution">
    <text evidence="1">The sequence shown here is derived from an EMBL/GenBank/DDBJ whole genome shotgun (WGS) entry which is preliminary data.</text>
</comment>
<organism evidence="1 2">
    <name type="scientific">Bacteroides faecalis</name>
    <dbReference type="NCBI Taxonomy" id="2447885"/>
    <lineage>
        <taxon>Bacteria</taxon>
        <taxon>Pseudomonadati</taxon>
        <taxon>Bacteroidota</taxon>
        <taxon>Bacteroidia</taxon>
        <taxon>Bacteroidales</taxon>
        <taxon>Bacteroidaceae</taxon>
        <taxon>Bacteroides</taxon>
    </lineage>
</organism>
<gene>
    <name evidence="1" type="ORF">KGMB02408_10840</name>
</gene>
<dbReference type="EMBL" id="BHWB01000002">
    <property type="protein sequence ID" value="GCB34139.1"/>
    <property type="molecule type" value="Genomic_DNA"/>
</dbReference>
<name>A0A401LRM2_9BACE</name>
<proteinExistence type="predicted"/>
<dbReference type="AlphaFoldDB" id="A0A401LRM2"/>
<evidence type="ECO:0000313" key="2">
    <source>
        <dbReference type="Proteomes" id="UP000288079"/>
    </source>
</evidence>
<accession>A0A401LRM2</accession>
<sequence>MRLSRFVQITLVLPFVKGDLAYRFLLFHFYIKTYSAMTKKKDTTIDEKLNDLDEQIKAFLDDIEDWKTNSDTTACEKKQVYRD</sequence>
<dbReference type="Proteomes" id="UP000288079">
    <property type="component" value="Unassembled WGS sequence"/>
</dbReference>
<protein>
    <submittedName>
        <fullName evidence="1">Uncharacterized protein</fullName>
    </submittedName>
</protein>
<evidence type="ECO:0000313" key="1">
    <source>
        <dbReference type="EMBL" id="GCB34139.1"/>
    </source>
</evidence>